<name>A0ABU4HXK9_9ACTN</name>
<evidence type="ECO:0000259" key="2">
    <source>
        <dbReference type="Pfam" id="PF12215"/>
    </source>
</evidence>
<dbReference type="PANTHER" id="PTHR12654:SF4">
    <property type="entry name" value="PB1 DOMAIN-CONTAINING PROTEIN"/>
    <property type="match status" value="1"/>
</dbReference>
<gene>
    <name evidence="3" type="ORF">R7226_26635</name>
</gene>
<protein>
    <submittedName>
        <fullName evidence="3">GH116 family glycosyl hydrolase</fullName>
    </submittedName>
</protein>
<comment type="caution">
    <text evidence="3">The sequence shown here is derived from an EMBL/GenBank/DDBJ whole genome shotgun (WGS) entry which is preliminary data.</text>
</comment>
<dbReference type="GO" id="GO:0016787">
    <property type="term" value="F:hydrolase activity"/>
    <property type="evidence" value="ECO:0007669"/>
    <property type="project" value="UniProtKB-KW"/>
</dbReference>
<feature type="domain" description="Glycosyl-hydrolase family 116 N-terminal" evidence="2">
    <location>
        <begin position="22"/>
        <end position="364"/>
    </location>
</feature>
<evidence type="ECO:0000313" key="4">
    <source>
        <dbReference type="Proteomes" id="UP001284601"/>
    </source>
</evidence>
<keyword evidence="4" id="KW-1185">Reference proteome</keyword>
<sequence>MSAPAGRPTVRRHSGDDRRAVALPLGGVGAGHVALGGDGVLRQWQLHNLPNHAGELPQALFALRASSVEPPLDVRRVLHTAPLPAPAQPAPNVDDHLPAARVDGSTAGWPSVAATTFESAYPFARVRFEDAELPVTVELESHTPFVPLDEEASGLPLVVHELTLSNVTELTIHGFALATLPNAVGWDGITPLHDERCGLLGGNVNRLIRGSEATTVLMDNPLLAEDDPGYGQMALWSDHACVPLPRAARALDALRFLDTLKLLGPTQTGDWSEAAVRAAVADSTTPQRVPTGPSPAGTTWTGALAIPFALTPGATTTVRVVHAWWFPNRTVDFDQFGPERNLGPSRLWVGNWYGTRFPGGVADVLDEFAAHGDALVAASRTWAHAVADADLPEIVVDVLDAQPSLVRSPTTLRTADGNLFGFEGGLGVSTLNWNGLAGGSCPLTCTHVWNYEQALARIFPALERTMRDVELDVTQAPEGYLPHRVVLPLWMPQLHGVGIGGPERPALDGMLGAPLKAYRELRQGAGLDWLRSRWARLQRLMTYVIETWDPRETGVLRGDQPVTHDISLQGPNMFVGGLWLAALRAMEELTRALGESESDAAAWRARFERASARYDELLWNGEYYTQRSEGEAFDFGDGCLADQLLGQWWAHQLELGHLLPVEHVRTALRSIIANNLRDRLGELEHGYRYFADADDSGLLNCTWPKGGRPEVPIRYCDEVWTGVEYQVAAHCLMEGLEEEGLRLLRALRARYDGSRRNPYNEIECGDHYARAMAGWSVLEALTGYRYDALGARVAVSGRTGSFPFLAGSAWGTLTVRDNAVEFATAWGEAPLGSVEVDGATFALPAGTTLRAGESVVVRR</sequence>
<keyword evidence="3" id="KW-0378">Hydrolase</keyword>
<evidence type="ECO:0000259" key="1">
    <source>
        <dbReference type="Pfam" id="PF04685"/>
    </source>
</evidence>
<dbReference type="RefSeq" id="WP_318600430.1">
    <property type="nucleotide sequence ID" value="NZ_JAWSTH010000111.1"/>
</dbReference>
<dbReference type="InterPro" id="IPR012341">
    <property type="entry name" value="6hp_glycosidase-like_sf"/>
</dbReference>
<dbReference type="Pfam" id="PF12215">
    <property type="entry name" value="Glyco_hydr_116N"/>
    <property type="match status" value="1"/>
</dbReference>
<dbReference type="Proteomes" id="UP001284601">
    <property type="component" value="Unassembled WGS sequence"/>
</dbReference>
<dbReference type="InterPro" id="IPR006775">
    <property type="entry name" value="GH116_catalytic"/>
</dbReference>
<feature type="domain" description="Glycosyl-hydrolase family 116 catalytic region" evidence="1">
    <location>
        <begin position="515"/>
        <end position="776"/>
    </location>
</feature>
<dbReference type="InterPro" id="IPR008928">
    <property type="entry name" value="6-hairpin_glycosidase_sf"/>
</dbReference>
<dbReference type="PANTHER" id="PTHR12654">
    <property type="entry name" value="BILE ACID BETA-GLUCOSIDASE-RELATED"/>
    <property type="match status" value="1"/>
</dbReference>
<accession>A0ABU4HXK9</accession>
<dbReference type="SUPFAM" id="SSF48208">
    <property type="entry name" value="Six-hairpin glycosidases"/>
    <property type="match status" value="1"/>
</dbReference>
<dbReference type="InterPro" id="IPR024462">
    <property type="entry name" value="GH116_N"/>
</dbReference>
<evidence type="ECO:0000313" key="3">
    <source>
        <dbReference type="EMBL" id="MDW5597960.1"/>
    </source>
</evidence>
<dbReference type="InterPro" id="IPR052566">
    <property type="entry name" value="Non-lysos_glucosylceramidase"/>
</dbReference>
<organism evidence="3 4">
    <name type="scientific">Conexibacter stalactiti</name>
    <dbReference type="NCBI Taxonomy" id="1940611"/>
    <lineage>
        <taxon>Bacteria</taxon>
        <taxon>Bacillati</taxon>
        <taxon>Actinomycetota</taxon>
        <taxon>Thermoleophilia</taxon>
        <taxon>Solirubrobacterales</taxon>
        <taxon>Conexibacteraceae</taxon>
        <taxon>Conexibacter</taxon>
    </lineage>
</organism>
<dbReference type="EMBL" id="JAWSTH010000111">
    <property type="protein sequence ID" value="MDW5597960.1"/>
    <property type="molecule type" value="Genomic_DNA"/>
</dbReference>
<dbReference type="Pfam" id="PF04685">
    <property type="entry name" value="DUF608"/>
    <property type="match status" value="1"/>
</dbReference>
<reference evidence="4" key="1">
    <citation type="submission" date="2023-07" db="EMBL/GenBank/DDBJ databases">
        <title>Conexibacter stalactiti sp. nov., isolated from stalactites in a lava cave and emended description of the genus Conexibacter.</title>
        <authorList>
            <person name="Lee S.D."/>
        </authorList>
    </citation>
    <scope>NUCLEOTIDE SEQUENCE [LARGE SCALE GENOMIC DNA]</scope>
    <source>
        <strain evidence="4">KCTC 39840</strain>
    </source>
</reference>
<dbReference type="Gene3D" id="1.50.10.10">
    <property type="match status" value="1"/>
</dbReference>
<proteinExistence type="predicted"/>